<proteinExistence type="predicted"/>
<reference evidence="1 2" key="1">
    <citation type="journal article" date="2013" name="Genome Announc.">
        <title>Complete Genome Sequence of Burkholderia sp. Strain RPE64, Bacterial Symbiont of the Bean Bug Riptortus pedestris.</title>
        <authorList>
            <person name="Shibata T.F."/>
            <person name="Maeda T."/>
            <person name="Nikoh N."/>
            <person name="Yamaguchi K."/>
            <person name="Oshima K."/>
            <person name="Hattori M."/>
            <person name="Nishiyama T."/>
            <person name="Hasebe M."/>
            <person name="Fukatsu T."/>
            <person name="Kikuchi Y."/>
            <person name="Shigenobu S."/>
        </authorList>
    </citation>
    <scope>NUCLEOTIDE SEQUENCE [LARGE SCALE GENOMIC DNA]</scope>
</reference>
<evidence type="ECO:0000313" key="1">
    <source>
        <dbReference type="EMBL" id="BAN21908.1"/>
    </source>
</evidence>
<gene>
    <name evidence="1" type="ORF">BRPE64_ACDS01540</name>
</gene>
<dbReference type="AlphaFoldDB" id="R4WEP4"/>
<protein>
    <submittedName>
        <fullName evidence="1">Uncharacterized protein</fullName>
    </submittedName>
</protein>
<organism evidence="1 2">
    <name type="scientific">Caballeronia insecticola</name>
    <dbReference type="NCBI Taxonomy" id="758793"/>
    <lineage>
        <taxon>Bacteria</taxon>
        <taxon>Pseudomonadati</taxon>
        <taxon>Pseudomonadota</taxon>
        <taxon>Betaproteobacteria</taxon>
        <taxon>Burkholderiales</taxon>
        <taxon>Burkholderiaceae</taxon>
        <taxon>Caballeronia</taxon>
    </lineage>
</organism>
<reference evidence="1 2" key="2">
    <citation type="journal article" date="2018" name="Int. J. Syst. Evol. Microbiol.">
        <title>Burkholderia insecticola sp. nov., a gut symbiotic bacterium of the bean bug Riptortus pedestris.</title>
        <authorList>
            <person name="Takeshita K."/>
            <person name="Tamaki H."/>
            <person name="Ohbayashi T."/>
            <person name="Meng X.-Y."/>
            <person name="Sone T."/>
            <person name="Mitani Y."/>
            <person name="Peeters C."/>
            <person name="Kikuchi Y."/>
            <person name="Vandamme P."/>
        </authorList>
    </citation>
    <scope>NUCLEOTIDE SEQUENCE [LARGE SCALE GENOMIC DNA]</scope>
    <source>
        <strain evidence="1">RPE64</strain>
    </source>
</reference>
<dbReference type="STRING" id="758793.BRPE64_ACDS01540"/>
<evidence type="ECO:0000313" key="2">
    <source>
        <dbReference type="Proteomes" id="UP000013966"/>
    </source>
</evidence>
<dbReference type="HOGENOM" id="CLU_3197051_0_0_4"/>
<sequence length="45" mass="5159">MRRASDRVQRFLHPLCIRCASIWLAASYTNVQVYVPLLPGVQLCL</sequence>
<dbReference type="EMBL" id="AP013058">
    <property type="protein sequence ID" value="BAN21908.1"/>
    <property type="molecule type" value="Genomic_DNA"/>
</dbReference>
<name>R4WEP4_9BURK</name>
<dbReference type="Proteomes" id="UP000013966">
    <property type="component" value="Chromosome 1"/>
</dbReference>
<keyword evidence="2" id="KW-1185">Reference proteome</keyword>
<accession>R4WEP4</accession>
<dbReference type="KEGG" id="buo:BRPE64_ACDS01540"/>